<protein>
    <recommendedName>
        <fullName evidence="4">AMIN domain-containing protein</fullName>
    </recommendedName>
</protein>
<keyword evidence="3" id="KW-1185">Reference proteome</keyword>
<feature type="chain" id="PRO_5046283565" description="AMIN domain-containing protein" evidence="1">
    <location>
        <begin position="28"/>
        <end position="324"/>
    </location>
</feature>
<evidence type="ECO:0000256" key="1">
    <source>
        <dbReference type="SAM" id="SignalP"/>
    </source>
</evidence>
<proteinExistence type="predicted"/>
<feature type="signal peptide" evidence="1">
    <location>
        <begin position="1"/>
        <end position="27"/>
    </location>
</feature>
<comment type="caution">
    <text evidence="2">The sequence shown here is derived from an EMBL/GenBank/DDBJ whole genome shotgun (WGS) entry which is preliminary data.</text>
</comment>
<dbReference type="Proteomes" id="UP001604335">
    <property type="component" value="Unassembled WGS sequence"/>
</dbReference>
<dbReference type="RefSeq" id="WP_393010895.1">
    <property type="nucleotide sequence ID" value="NZ_JAZAQF010000022.1"/>
</dbReference>
<organism evidence="2 3">
    <name type="scientific">Limnothrix redekei LRLZ20PSL1</name>
    <dbReference type="NCBI Taxonomy" id="3112953"/>
    <lineage>
        <taxon>Bacteria</taxon>
        <taxon>Bacillati</taxon>
        <taxon>Cyanobacteriota</taxon>
        <taxon>Cyanophyceae</taxon>
        <taxon>Pseudanabaenales</taxon>
        <taxon>Pseudanabaenaceae</taxon>
        <taxon>Limnothrix</taxon>
    </lineage>
</organism>
<accession>A0ABW7C6N0</accession>
<sequence>MARSRWQGRALGLLMAIAPITAPAAWANTPAAPESTGSARSEMTLQTQIAPPQITLLETGQGDRQSLRLRLQQGDQQRSLLVMKSQMQLTLAGQQPMPMPVPEMRLLTEITINQVATDGQVSYTLRYPKIEMIAPPEMSFVQQAMDSTARELERIQIQVEGDDRGKLSKVNVLADGELSAPLQASLGQMTESIRNSNIEFPAEPIGVGGRWQSVTEIESGGLRIQQRAVYQVVEITPDRVVLSVTAEQTAPPQKLTIPGLAPEQAPSLRSYQANGSGQIQMNFNRVVPTQSNLSLKVRSEMEGLPGVGTALMTGNLEMTLEPQP</sequence>
<reference evidence="3" key="1">
    <citation type="journal article" date="2024" name="Algal Res.">
        <title>Biochemical, toxicological and genomic investigation of a high-biomass producing Limnothrix strain isolated from Italian shallow drinking water reservoir.</title>
        <authorList>
            <person name="Simonazzi M."/>
            <person name="Shishido T.K."/>
            <person name="Delbaje E."/>
            <person name="Wahlsten M."/>
            <person name="Fewer D.P."/>
            <person name="Sivonen K."/>
            <person name="Pezzolesi L."/>
            <person name="Pistocchi R."/>
        </authorList>
    </citation>
    <scope>NUCLEOTIDE SEQUENCE [LARGE SCALE GENOMIC DNA]</scope>
    <source>
        <strain evidence="3">LRLZ20PSL1</strain>
    </source>
</reference>
<evidence type="ECO:0008006" key="4">
    <source>
        <dbReference type="Google" id="ProtNLM"/>
    </source>
</evidence>
<evidence type="ECO:0000313" key="3">
    <source>
        <dbReference type="Proteomes" id="UP001604335"/>
    </source>
</evidence>
<keyword evidence="1" id="KW-0732">Signal</keyword>
<gene>
    <name evidence="2" type="ORF">VPK24_04315</name>
</gene>
<name>A0ABW7C6N0_9CYAN</name>
<dbReference type="EMBL" id="JAZAQF010000022">
    <property type="protein sequence ID" value="MFG3816852.1"/>
    <property type="molecule type" value="Genomic_DNA"/>
</dbReference>
<evidence type="ECO:0000313" key="2">
    <source>
        <dbReference type="EMBL" id="MFG3816852.1"/>
    </source>
</evidence>